<dbReference type="InterPro" id="IPR043502">
    <property type="entry name" value="DNA/RNA_pol_sf"/>
</dbReference>
<dbReference type="PANTHER" id="PTHR37984">
    <property type="entry name" value="PROTEIN CBG26694"/>
    <property type="match status" value="1"/>
</dbReference>
<dbReference type="OrthoDB" id="5985458at2759"/>
<dbReference type="STRING" id="50429.A0A2B4SQZ9"/>
<gene>
    <name evidence="2" type="ORF">AWC38_SpisGene3849</name>
</gene>
<dbReference type="SUPFAM" id="SSF50630">
    <property type="entry name" value="Acid proteases"/>
    <property type="match status" value="1"/>
</dbReference>
<dbReference type="SUPFAM" id="SSF56672">
    <property type="entry name" value="DNA/RNA polymerases"/>
    <property type="match status" value="1"/>
</dbReference>
<protein>
    <submittedName>
        <fullName evidence="2">Enzymatic polyprotein</fullName>
    </submittedName>
</protein>
<dbReference type="InterPro" id="IPR000477">
    <property type="entry name" value="RT_dom"/>
</dbReference>
<feature type="domain" description="Reverse transcriptase" evidence="1">
    <location>
        <begin position="293"/>
        <end position="416"/>
    </location>
</feature>
<dbReference type="Gene3D" id="3.30.70.270">
    <property type="match status" value="1"/>
</dbReference>
<dbReference type="Proteomes" id="UP000225706">
    <property type="component" value="Unassembled WGS sequence"/>
</dbReference>
<dbReference type="AlphaFoldDB" id="A0A2B4SQZ9"/>
<name>A0A2B4SQZ9_STYPI</name>
<dbReference type="Pfam" id="PF00078">
    <property type="entry name" value="RVT_1"/>
    <property type="match status" value="1"/>
</dbReference>
<dbReference type="Gene3D" id="2.40.70.10">
    <property type="entry name" value="Acid Proteases"/>
    <property type="match status" value="1"/>
</dbReference>
<organism evidence="2 3">
    <name type="scientific">Stylophora pistillata</name>
    <name type="common">Smooth cauliflower coral</name>
    <dbReference type="NCBI Taxonomy" id="50429"/>
    <lineage>
        <taxon>Eukaryota</taxon>
        <taxon>Metazoa</taxon>
        <taxon>Cnidaria</taxon>
        <taxon>Anthozoa</taxon>
        <taxon>Hexacorallia</taxon>
        <taxon>Scleractinia</taxon>
        <taxon>Astrocoeniina</taxon>
        <taxon>Pocilloporidae</taxon>
        <taxon>Stylophora</taxon>
    </lineage>
</organism>
<dbReference type="Gene3D" id="3.10.10.10">
    <property type="entry name" value="HIV Type 1 Reverse Transcriptase, subunit A, domain 1"/>
    <property type="match status" value="1"/>
</dbReference>
<dbReference type="InterPro" id="IPR021109">
    <property type="entry name" value="Peptidase_aspartic_dom_sf"/>
</dbReference>
<dbReference type="EMBL" id="LSMT01000037">
    <property type="protein sequence ID" value="PFX31310.1"/>
    <property type="molecule type" value="Genomic_DNA"/>
</dbReference>
<reference evidence="3" key="1">
    <citation type="journal article" date="2017" name="bioRxiv">
        <title>Comparative analysis of the genomes of Stylophora pistillata and Acropora digitifera provides evidence for extensive differences between species of corals.</title>
        <authorList>
            <person name="Voolstra C.R."/>
            <person name="Li Y."/>
            <person name="Liew Y.J."/>
            <person name="Baumgarten S."/>
            <person name="Zoccola D."/>
            <person name="Flot J.-F."/>
            <person name="Tambutte S."/>
            <person name="Allemand D."/>
            <person name="Aranda M."/>
        </authorList>
    </citation>
    <scope>NUCLEOTIDE SEQUENCE [LARGE SCALE GENOMIC DNA]</scope>
</reference>
<evidence type="ECO:0000313" key="2">
    <source>
        <dbReference type="EMBL" id="PFX31310.1"/>
    </source>
</evidence>
<sequence>MFKHTIGDDALKVIKTFSYTEAKDSNNWHVNEQTTKKLLWIRDLMLNRFIDVCRSEEVTELQMKSLSEPVDSINQVVKEEASNPDAGWTAQKKKFRANSVAMIMPRREESALLGVNDEDLEEISVVRIQAMKDKAVFVKMLVQQKPVRFQVDCGASANILPYKHVENVDLAPCSQSLVTWNGTKVKPVGTCALPVVNLRNNTKYKENFVSVVENLKDDLVIKYADVFDEILGKLPGKVHLQVDPASQPVTLPARKLTVSVREKFKVALQRLQDLEVITPVDEPTEWVTQFVVAVKKSDARVFTKVDLASAFWHLVLDDESSLLTTFATPHGRYRWLRLPFVLCVSREIFQKHLHQELLGLPGVKCIAGDVLSYGKDDADHDRNLEGFMKRCHLKGIKLNRAKMDYRCKEVPFHGHILTTEASQHNDSESETINMIKYLPVSKERLQQIQRDIEADKSLQVLKTVIQKGWLEHKINVTGIISPYFNMRDEMSIQDDLIFKGERVVVPRASRSELLKRVHSSHLGVNGCLNRAREYVYWLG</sequence>
<keyword evidence="3" id="KW-1185">Reference proteome</keyword>
<dbReference type="Gene3D" id="1.10.340.70">
    <property type="match status" value="1"/>
</dbReference>
<dbReference type="InterPro" id="IPR043128">
    <property type="entry name" value="Rev_trsase/Diguanyl_cyclase"/>
</dbReference>
<evidence type="ECO:0000313" key="3">
    <source>
        <dbReference type="Proteomes" id="UP000225706"/>
    </source>
</evidence>
<evidence type="ECO:0000259" key="1">
    <source>
        <dbReference type="Pfam" id="PF00078"/>
    </source>
</evidence>
<dbReference type="InterPro" id="IPR050951">
    <property type="entry name" value="Retrovirus_Pol_polyprotein"/>
</dbReference>
<dbReference type="PANTHER" id="PTHR37984:SF8">
    <property type="entry name" value="CCHC-TYPE DOMAIN-CONTAINING PROTEIN"/>
    <property type="match status" value="1"/>
</dbReference>
<comment type="caution">
    <text evidence="2">The sequence shown here is derived from an EMBL/GenBank/DDBJ whole genome shotgun (WGS) entry which is preliminary data.</text>
</comment>
<accession>A0A2B4SQZ9</accession>
<dbReference type="CDD" id="cd01647">
    <property type="entry name" value="RT_LTR"/>
    <property type="match status" value="1"/>
</dbReference>
<proteinExistence type="predicted"/>